<dbReference type="SUPFAM" id="SSF56601">
    <property type="entry name" value="beta-lactamase/transpeptidase-like"/>
    <property type="match status" value="1"/>
</dbReference>
<dbReference type="AlphaFoldDB" id="X1JCH9"/>
<dbReference type="InterPro" id="IPR001466">
    <property type="entry name" value="Beta-lactam-related"/>
</dbReference>
<evidence type="ECO:0000259" key="1">
    <source>
        <dbReference type="Pfam" id="PF00144"/>
    </source>
</evidence>
<feature type="non-terminal residue" evidence="2">
    <location>
        <position position="1"/>
    </location>
</feature>
<protein>
    <recommendedName>
        <fullName evidence="1">Beta-lactamase-related domain-containing protein</fullName>
    </recommendedName>
</protein>
<comment type="caution">
    <text evidence="2">The sequence shown here is derived from an EMBL/GenBank/DDBJ whole genome shotgun (WGS) entry which is preliminary data.</text>
</comment>
<dbReference type="EMBL" id="BARU01027732">
    <property type="protein sequence ID" value="GAH76049.1"/>
    <property type="molecule type" value="Genomic_DNA"/>
</dbReference>
<dbReference type="Pfam" id="PF00144">
    <property type="entry name" value="Beta-lactamase"/>
    <property type="match status" value="1"/>
</dbReference>
<accession>X1JCH9</accession>
<dbReference type="PANTHER" id="PTHR43319">
    <property type="entry name" value="BETA-LACTAMASE-RELATED"/>
    <property type="match status" value="1"/>
</dbReference>
<dbReference type="PANTHER" id="PTHR43319:SF3">
    <property type="entry name" value="BETA-LACTAMASE-RELATED DOMAIN-CONTAINING PROTEIN"/>
    <property type="match status" value="1"/>
</dbReference>
<evidence type="ECO:0000313" key="2">
    <source>
        <dbReference type="EMBL" id="GAH76049.1"/>
    </source>
</evidence>
<dbReference type="InterPro" id="IPR052907">
    <property type="entry name" value="Beta-lactamase/esterase"/>
</dbReference>
<name>X1JCH9_9ZZZZ</name>
<sequence>VAELIPPDLTEMGDLKDIGRIAVKSLTNPIVEPKKARDRDWLGAEIPASNGQGNARSVARVASLLACGGQVDDIRLLSLETIEKSIEEQIYGIDLVLNNTIRFGLGWGLTSKEMPISPNPRTFYWGGWGGSVVVMDLDAKLSFAFVMNNMVMSITGDPRTTKLGEALYKSL</sequence>
<dbReference type="InterPro" id="IPR012338">
    <property type="entry name" value="Beta-lactam/transpept-like"/>
</dbReference>
<organism evidence="2">
    <name type="scientific">marine sediment metagenome</name>
    <dbReference type="NCBI Taxonomy" id="412755"/>
    <lineage>
        <taxon>unclassified sequences</taxon>
        <taxon>metagenomes</taxon>
        <taxon>ecological metagenomes</taxon>
    </lineage>
</organism>
<reference evidence="2" key="1">
    <citation type="journal article" date="2014" name="Front. Microbiol.">
        <title>High frequency of phylogenetically diverse reductive dehalogenase-homologous genes in deep subseafloor sedimentary metagenomes.</title>
        <authorList>
            <person name="Kawai M."/>
            <person name="Futagami T."/>
            <person name="Toyoda A."/>
            <person name="Takaki Y."/>
            <person name="Nishi S."/>
            <person name="Hori S."/>
            <person name="Arai W."/>
            <person name="Tsubouchi T."/>
            <person name="Morono Y."/>
            <person name="Uchiyama I."/>
            <person name="Ito T."/>
            <person name="Fujiyama A."/>
            <person name="Inagaki F."/>
            <person name="Takami H."/>
        </authorList>
    </citation>
    <scope>NUCLEOTIDE SEQUENCE</scope>
    <source>
        <strain evidence="2">Expedition CK06-06</strain>
    </source>
</reference>
<proteinExistence type="predicted"/>
<feature type="domain" description="Beta-lactamase-related" evidence="1">
    <location>
        <begin position="35"/>
        <end position="151"/>
    </location>
</feature>
<gene>
    <name evidence="2" type="ORF">S03H2_44362</name>
</gene>
<dbReference type="Gene3D" id="3.40.710.10">
    <property type="entry name" value="DD-peptidase/beta-lactamase superfamily"/>
    <property type="match status" value="1"/>
</dbReference>